<dbReference type="InterPro" id="IPR009003">
    <property type="entry name" value="Peptidase_S1_PA"/>
</dbReference>
<comment type="subcellular location">
    <subcellularLocation>
        <location evidence="1">Membrane</location>
        <topology evidence="1">Single-pass membrane protein</topology>
    </subcellularLocation>
</comment>
<organism evidence="8 9">
    <name type="scientific">Iphiclides podalirius</name>
    <name type="common">scarce swallowtail</name>
    <dbReference type="NCBI Taxonomy" id="110791"/>
    <lineage>
        <taxon>Eukaryota</taxon>
        <taxon>Metazoa</taxon>
        <taxon>Ecdysozoa</taxon>
        <taxon>Arthropoda</taxon>
        <taxon>Hexapoda</taxon>
        <taxon>Insecta</taxon>
        <taxon>Pterygota</taxon>
        <taxon>Neoptera</taxon>
        <taxon>Endopterygota</taxon>
        <taxon>Lepidoptera</taxon>
        <taxon>Glossata</taxon>
        <taxon>Ditrysia</taxon>
        <taxon>Papilionoidea</taxon>
        <taxon>Papilionidae</taxon>
        <taxon>Papilioninae</taxon>
        <taxon>Iphiclides</taxon>
    </lineage>
</organism>
<dbReference type="SMART" id="SM00192">
    <property type="entry name" value="LDLa"/>
    <property type="match status" value="2"/>
</dbReference>
<dbReference type="CDD" id="cd00112">
    <property type="entry name" value="LDLa"/>
    <property type="match status" value="1"/>
</dbReference>
<feature type="non-terminal residue" evidence="8">
    <location>
        <position position="694"/>
    </location>
</feature>
<dbReference type="EMBL" id="OW152824">
    <property type="protein sequence ID" value="CAH2040752.1"/>
    <property type="molecule type" value="Genomic_DNA"/>
</dbReference>
<dbReference type="PROSITE" id="PS50068">
    <property type="entry name" value="LDLRA_2"/>
    <property type="match status" value="2"/>
</dbReference>
<keyword evidence="4" id="KW-1133">Transmembrane helix</keyword>
<keyword evidence="9" id="KW-1185">Reference proteome</keyword>
<dbReference type="InterPro" id="IPR043504">
    <property type="entry name" value="Peptidase_S1_PA_chymotrypsin"/>
</dbReference>
<evidence type="ECO:0000256" key="7">
    <source>
        <dbReference type="PROSITE-ProRule" id="PRU00124"/>
    </source>
</evidence>
<dbReference type="InterPro" id="IPR050685">
    <property type="entry name" value="LDLR"/>
</dbReference>
<dbReference type="SUPFAM" id="SSF50494">
    <property type="entry name" value="Trypsin-like serine proteases"/>
    <property type="match status" value="1"/>
</dbReference>
<name>A0ABN8HX88_9NEOP</name>
<gene>
    <name evidence="8" type="ORF">IPOD504_LOCUS2786</name>
</gene>
<evidence type="ECO:0000256" key="4">
    <source>
        <dbReference type="ARBA" id="ARBA00022989"/>
    </source>
</evidence>
<comment type="caution">
    <text evidence="7">Lacks conserved residue(s) required for the propagation of feature annotation.</text>
</comment>
<keyword evidence="3" id="KW-0677">Repeat</keyword>
<dbReference type="InterPro" id="IPR036055">
    <property type="entry name" value="LDL_receptor-like_sf"/>
</dbReference>
<proteinExistence type="predicted"/>
<evidence type="ECO:0000313" key="8">
    <source>
        <dbReference type="EMBL" id="CAH2040752.1"/>
    </source>
</evidence>
<dbReference type="Proteomes" id="UP000837857">
    <property type="component" value="Chromosome 12"/>
</dbReference>
<feature type="disulfide bond" evidence="7">
    <location>
        <begin position="131"/>
        <end position="146"/>
    </location>
</feature>
<reference evidence="8" key="1">
    <citation type="submission" date="2022-03" db="EMBL/GenBank/DDBJ databases">
        <authorList>
            <person name="Martin H S."/>
        </authorList>
    </citation>
    <scope>NUCLEOTIDE SEQUENCE</scope>
</reference>
<dbReference type="PANTHER" id="PTHR24270">
    <property type="entry name" value="LOW-DENSITY LIPOPROTEIN RECEPTOR-RELATED"/>
    <property type="match status" value="1"/>
</dbReference>
<keyword evidence="5" id="KW-0472">Membrane</keyword>
<dbReference type="SUPFAM" id="SSF57424">
    <property type="entry name" value="LDL receptor-like module"/>
    <property type="match status" value="1"/>
</dbReference>
<protein>
    <submittedName>
        <fullName evidence="8">Uncharacterized protein</fullName>
    </submittedName>
</protein>
<evidence type="ECO:0000256" key="5">
    <source>
        <dbReference type="ARBA" id="ARBA00023136"/>
    </source>
</evidence>
<keyword evidence="6 7" id="KW-1015">Disulfide bond</keyword>
<evidence type="ECO:0000256" key="6">
    <source>
        <dbReference type="ARBA" id="ARBA00023157"/>
    </source>
</evidence>
<keyword evidence="2" id="KW-0812">Transmembrane</keyword>
<evidence type="ECO:0000256" key="3">
    <source>
        <dbReference type="ARBA" id="ARBA00022737"/>
    </source>
</evidence>
<dbReference type="Gene3D" id="2.40.10.10">
    <property type="entry name" value="Trypsin-like serine proteases"/>
    <property type="match status" value="2"/>
</dbReference>
<evidence type="ECO:0000256" key="1">
    <source>
        <dbReference type="ARBA" id="ARBA00004167"/>
    </source>
</evidence>
<evidence type="ECO:0000256" key="2">
    <source>
        <dbReference type="ARBA" id="ARBA00022692"/>
    </source>
</evidence>
<dbReference type="InterPro" id="IPR002172">
    <property type="entry name" value="LDrepeatLR_classA_rpt"/>
</dbReference>
<sequence>MHDWILAQINVIDDCEENFQHNNEAGNLRNAINTLNQVTLNLSKGLCAHQEKARELVANARRFHRILDKDLEEVLRDSALFPKSCICSEDRCVSKTCVKSCENACLLKYRLGRWSCPGFNDSTSVHLNAICDGKFDCFDESDERDCSEGKGRGKFEANEAFLKVTKVLEMKMASKENEPVRNELLRLYKSIIFLQHLISASNPNTKYIKIVRDRSFTLLSLIYGNYMRHTYNSNDAEQMYRFLYAVNKILVEALKRSYTGNTKLISSNDCICRKDKCIKLKCSPNCVRACSVESKLTRYYCKESPDNSSVAIGALCNGKKNCPNGDDEINCSAEICRRHHLYSLRLSIQDVGKYRDGTGLGEILKFWRTKASSILLLAEANIGRPTPQYLRQIVKDLLQDLVFAYASFETNKKNIADTAFREFFDLSQRVIYALKTCGKYVCIIFLSFPVSFASAMFRWLEEDTFDCVVGIAIDNSPAGIATFVHDRLLVTAANPLYNVAKHRIKIFAINGNPHSSRTVVVDYITTHRDRNNKWVRIGSNSRHTTIYDLTLISVADNETVFPKHQTLPRRPYYLPLAERESKATANGWTLAGFGFANKRHVRNSNILRAVVYRDQVMVDCRDYLPPAWGDFICILNVENFAAVQSGMPLLHQGVVYGVGSFSYVKDKESILVFTDVRPYRGKLAYLYTIEWWRG</sequence>
<evidence type="ECO:0000313" key="9">
    <source>
        <dbReference type="Proteomes" id="UP000837857"/>
    </source>
</evidence>
<accession>A0ABN8HX88</accession>
<feature type="disulfide bond" evidence="7">
    <location>
        <begin position="316"/>
        <end position="331"/>
    </location>
</feature>